<dbReference type="EMBL" id="ACIS01000010">
    <property type="protein sequence ID" value="EEG07209.1"/>
    <property type="molecule type" value="Genomic_DNA"/>
</dbReference>
<dbReference type="PANTHER" id="PTHR46523">
    <property type="entry name" value="DCTP PYROPHOSPHATASE 1"/>
    <property type="match status" value="1"/>
</dbReference>
<dbReference type="InterPro" id="IPR052555">
    <property type="entry name" value="dCTP_Pyrophosphatase"/>
</dbReference>
<name>B9Z7S3_9NEIS</name>
<dbReference type="Proteomes" id="UP000003165">
    <property type="component" value="Unassembled WGS sequence"/>
</dbReference>
<dbReference type="eggNOG" id="COG1694">
    <property type="taxonomic scope" value="Bacteria"/>
</dbReference>
<dbReference type="GO" id="GO:0042262">
    <property type="term" value="P:DNA protection"/>
    <property type="evidence" value="ECO:0007669"/>
    <property type="project" value="TreeGrafter"/>
</dbReference>
<evidence type="ECO:0000313" key="2">
    <source>
        <dbReference type="Proteomes" id="UP000003165"/>
    </source>
</evidence>
<dbReference type="PANTHER" id="PTHR46523:SF1">
    <property type="entry name" value="DCTP PYROPHOSPHATASE 1"/>
    <property type="match status" value="1"/>
</dbReference>
<accession>B9Z7S3</accession>
<gene>
    <name evidence="1" type="ORF">FuraDRAFT_3409</name>
</gene>
<dbReference type="GO" id="GO:0006253">
    <property type="term" value="P:dCTP catabolic process"/>
    <property type="evidence" value="ECO:0007669"/>
    <property type="project" value="TreeGrafter"/>
</dbReference>
<dbReference type="Pfam" id="PF12643">
    <property type="entry name" value="MazG-like"/>
    <property type="match status" value="1"/>
</dbReference>
<dbReference type="SUPFAM" id="SSF101386">
    <property type="entry name" value="all-alpha NTP pyrophosphatases"/>
    <property type="match status" value="1"/>
</dbReference>
<organism evidence="1 2">
    <name type="scientific">Pseudogulbenkiania ferrooxidans 2002</name>
    <dbReference type="NCBI Taxonomy" id="279714"/>
    <lineage>
        <taxon>Bacteria</taxon>
        <taxon>Pseudomonadati</taxon>
        <taxon>Pseudomonadota</taxon>
        <taxon>Betaproteobacteria</taxon>
        <taxon>Neisseriales</taxon>
        <taxon>Chromobacteriaceae</taxon>
        <taxon>Pseudogulbenkiania</taxon>
    </lineage>
</organism>
<reference evidence="1 2" key="1">
    <citation type="submission" date="2009-02" db="EMBL/GenBank/DDBJ databases">
        <title>Sequencing of the draft genome and assembly of Lutiella nitroferrum 2002.</title>
        <authorList>
            <consortium name="US DOE Joint Genome Institute (JGI-PGF)"/>
            <person name="Lucas S."/>
            <person name="Copeland A."/>
            <person name="Lapidus A."/>
            <person name="Glavina del Rio T."/>
            <person name="Tice H."/>
            <person name="Bruce D."/>
            <person name="Goodwin L."/>
            <person name="Pitluck S."/>
            <person name="Larimer F."/>
            <person name="Land M.L."/>
            <person name="Hauser L."/>
            <person name="Coates J.D."/>
        </authorList>
    </citation>
    <scope>NUCLEOTIDE SEQUENCE [LARGE SCALE GENOMIC DNA]</scope>
    <source>
        <strain evidence="1 2">2002</strain>
    </source>
</reference>
<dbReference type="RefSeq" id="WP_008955428.1">
    <property type="nucleotide sequence ID" value="NZ_ACIS01000010.1"/>
</dbReference>
<dbReference type="Gene3D" id="1.10.287.1080">
    <property type="entry name" value="MazG-like"/>
    <property type="match status" value="1"/>
</dbReference>
<keyword evidence="2" id="KW-1185">Reference proteome</keyword>
<evidence type="ECO:0008006" key="3">
    <source>
        <dbReference type="Google" id="ProtNLM"/>
    </source>
</evidence>
<comment type="caution">
    <text evidence="1">The sequence shown here is derived from an EMBL/GenBank/DDBJ whole genome shotgun (WGS) entry which is preliminary data.</text>
</comment>
<sequence>MAEDPARFTHLQEELADVLMYLVRLASVTGVDLDAAVRDKLVKNARKYPAP</sequence>
<dbReference type="AlphaFoldDB" id="B9Z7S3"/>
<proteinExistence type="predicted"/>
<protein>
    <recommendedName>
        <fullName evidence="3">MazG nucleotide pyrophosphohydrolase</fullName>
    </recommendedName>
</protein>
<evidence type="ECO:0000313" key="1">
    <source>
        <dbReference type="EMBL" id="EEG07209.1"/>
    </source>
</evidence>
<dbReference type="GO" id="GO:0047840">
    <property type="term" value="F:dCTP diphosphatase activity"/>
    <property type="evidence" value="ECO:0007669"/>
    <property type="project" value="TreeGrafter"/>
</dbReference>
<dbReference type="GO" id="GO:0005829">
    <property type="term" value="C:cytosol"/>
    <property type="evidence" value="ECO:0007669"/>
    <property type="project" value="TreeGrafter"/>
</dbReference>
<dbReference type="InterPro" id="IPR025984">
    <property type="entry name" value="DCTPP"/>
</dbReference>